<protein>
    <recommendedName>
        <fullName evidence="7">Beta-galactosidase</fullName>
    </recommendedName>
</protein>
<dbReference type="OrthoDB" id="1657402at2759"/>
<keyword evidence="2" id="KW-0326">Glycosidase</keyword>
<dbReference type="Pfam" id="PF21317">
    <property type="entry name" value="BetaGal_ABD_1"/>
    <property type="match status" value="1"/>
</dbReference>
<evidence type="ECO:0000259" key="4">
    <source>
        <dbReference type="Pfam" id="PF21467"/>
    </source>
</evidence>
<keyword evidence="1" id="KW-0378">Hydrolase</keyword>
<dbReference type="InterPro" id="IPR048912">
    <property type="entry name" value="BetaGal1-like_ABD1"/>
</dbReference>
<dbReference type="Pfam" id="PF21467">
    <property type="entry name" value="BetaGal_gal-bd"/>
    <property type="match status" value="1"/>
</dbReference>
<dbReference type="SUPFAM" id="SSF49785">
    <property type="entry name" value="Galactose-binding domain-like"/>
    <property type="match status" value="1"/>
</dbReference>
<organism evidence="5 6">
    <name type="scientific">Strongylus vulgaris</name>
    <name type="common">Blood worm</name>
    <dbReference type="NCBI Taxonomy" id="40348"/>
    <lineage>
        <taxon>Eukaryota</taxon>
        <taxon>Metazoa</taxon>
        <taxon>Ecdysozoa</taxon>
        <taxon>Nematoda</taxon>
        <taxon>Chromadorea</taxon>
        <taxon>Rhabditida</taxon>
        <taxon>Rhabditina</taxon>
        <taxon>Rhabditomorpha</taxon>
        <taxon>Strongyloidea</taxon>
        <taxon>Strongylidae</taxon>
        <taxon>Strongylus</taxon>
    </lineage>
</organism>
<dbReference type="GO" id="GO:0004553">
    <property type="term" value="F:hydrolase activity, hydrolyzing O-glycosyl compounds"/>
    <property type="evidence" value="ECO:0007669"/>
    <property type="project" value="InterPro"/>
</dbReference>
<sequence>MALGTFVNSYNGKSLHTVNLRGCTPGATLSILVENQGRQTYETINDYKNFAFKGILSDVEMDGKPLQNWTQCKLDIIHDYANITTSSSSVVGILVVFSPTTYHLENFQQNAGNYGVYHGVFKVHAPTDTFLNTRGWGKGVAIINGNNLGRFWATEGPQITLYVPAAFLRAGENSLLILELEGASNCTKDTCSISLVDQPIYVWKETTSSRADFFEGPRRQPRG</sequence>
<dbReference type="AlphaFoldDB" id="A0A3P7IST9"/>
<keyword evidence="6" id="KW-1185">Reference proteome</keyword>
<proteinExistence type="predicted"/>
<accession>A0A3P7IST9</accession>
<dbReference type="PANTHER" id="PTHR23421">
    <property type="entry name" value="BETA-GALACTOSIDASE RELATED"/>
    <property type="match status" value="1"/>
</dbReference>
<evidence type="ECO:0008006" key="7">
    <source>
        <dbReference type="Google" id="ProtNLM"/>
    </source>
</evidence>
<evidence type="ECO:0000256" key="2">
    <source>
        <dbReference type="ARBA" id="ARBA00023295"/>
    </source>
</evidence>
<reference evidence="5 6" key="1">
    <citation type="submission" date="2018-11" db="EMBL/GenBank/DDBJ databases">
        <authorList>
            <consortium name="Pathogen Informatics"/>
        </authorList>
    </citation>
    <scope>NUCLEOTIDE SEQUENCE [LARGE SCALE GENOMIC DNA]</scope>
</reference>
<dbReference type="InterPro" id="IPR001944">
    <property type="entry name" value="Glycoside_Hdrlase_35"/>
</dbReference>
<evidence type="ECO:0000259" key="3">
    <source>
        <dbReference type="Pfam" id="PF21317"/>
    </source>
</evidence>
<name>A0A3P7IST9_STRVU</name>
<dbReference type="GO" id="GO:0005975">
    <property type="term" value="P:carbohydrate metabolic process"/>
    <property type="evidence" value="ECO:0007669"/>
    <property type="project" value="InterPro"/>
</dbReference>
<dbReference type="EMBL" id="UYYB01005261">
    <property type="protein sequence ID" value="VDM67347.1"/>
    <property type="molecule type" value="Genomic_DNA"/>
</dbReference>
<gene>
    <name evidence="5" type="ORF">SVUK_LOCUS2345</name>
</gene>
<dbReference type="InterPro" id="IPR048913">
    <property type="entry name" value="BetaGal_gal-bd"/>
</dbReference>
<dbReference type="Proteomes" id="UP000270094">
    <property type="component" value="Unassembled WGS sequence"/>
</dbReference>
<dbReference type="Gene3D" id="2.60.120.260">
    <property type="entry name" value="Galactose-binding domain-like"/>
    <property type="match status" value="1"/>
</dbReference>
<dbReference type="InterPro" id="IPR008979">
    <property type="entry name" value="Galactose-bd-like_sf"/>
</dbReference>
<evidence type="ECO:0000313" key="6">
    <source>
        <dbReference type="Proteomes" id="UP000270094"/>
    </source>
</evidence>
<feature type="domain" description="Beta-galactosidase 1-like first all-beta" evidence="3">
    <location>
        <begin position="16"/>
        <end position="74"/>
    </location>
</feature>
<evidence type="ECO:0000313" key="5">
    <source>
        <dbReference type="EMBL" id="VDM67347.1"/>
    </source>
</evidence>
<evidence type="ECO:0000256" key="1">
    <source>
        <dbReference type="ARBA" id="ARBA00022801"/>
    </source>
</evidence>
<feature type="domain" description="Beta-galactosidase galactose-binding" evidence="4">
    <location>
        <begin position="115"/>
        <end position="173"/>
    </location>
</feature>